<keyword evidence="3" id="KW-1185">Reference proteome</keyword>
<proteinExistence type="predicted"/>
<evidence type="ECO:0000313" key="2">
    <source>
        <dbReference type="EMBL" id="KAL3701401.1"/>
    </source>
</evidence>
<reference evidence="2 3" key="1">
    <citation type="submission" date="2024-09" db="EMBL/GenBank/DDBJ databases">
        <title>Chromosome-scale assembly of Riccia sorocarpa.</title>
        <authorList>
            <person name="Paukszto L."/>
        </authorList>
    </citation>
    <scope>NUCLEOTIDE SEQUENCE [LARGE SCALE GENOMIC DNA]</scope>
    <source>
        <strain evidence="2">LP-2024</strain>
        <tissue evidence="2">Aerial parts of the thallus</tissue>
    </source>
</reference>
<dbReference type="Proteomes" id="UP001633002">
    <property type="component" value="Unassembled WGS sequence"/>
</dbReference>
<organism evidence="2 3">
    <name type="scientific">Riccia sorocarpa</name>
    <dbReference type="NCBI Taxonomy" id="122646"/>
    <lineage>
        <taxon>Eukaryota</taxon>
        <taxon>Viridiplantae</taxon>
        <taxon>Streptophyta</taxon>
        <taxon>Embryophyta</taxon>
        <taxon>Marchantiophyta</taxon>
        <taxon>Marchantiopsida</taxon>
        <taxon>Marchantiidae</taxon>
        <taxon>Marchantiales</taxon>
        <taxon>Ricciaceae</taxon>
        <taxon>Riccia</taxon>
    </lineage>
</organism>
<feature type="compositionally biased region" description="Pro residues" evidence="1">
    <location>
        <begin position="1"/>
        <end position="12"/>
    </location>
</feature>
<protein>
    <submittedName>
        <fullName evidence="2">Uncharacterized protein</fullName>
    </submittedName>
</protein>
<comment type="caution">
    <text evidence="2">The sequence shown here is derived from an EMBL/GenBank/DDBJ whole genome shotgun (WGS) entry which is preliminary data.</text>
</comment>
<evidence type="ECO:0000256" key="1">
    <source>
        <dbReference type="SAM" id="MobiDB-lite"/>
    </source>
</evidence>
<sequence>MAPVFDKPPTPPVNGTQNAPAPPQPSSSTGVTLKTSLPEVKKPPVPQNRGLKKVTSEDDTSLVWRMFSIVSLSTMRGYARS</sequence>
<evidence type="ECO:0000313" key="3">
    <source>
        <dbReference type="Proteomes" id="UP001633002"/>
    </source>
</evidence>
<accession>A0ABD3IDK1</accession>
<name>A0ABD3IDK1_9MARC</name>
<feature type="region of interest" description="Disordered" evidence="1">
    <location>
        <begin position="1"/>
        <end position="57"/>
    </location>
</feature>
<dbReference type="AlphaFoldDB" id="A0ABD3IDK1"/>
<dbReference type="EMBL" id="JBJQOH010000001">
    <property type="protein sequence ID" value="KAL3701401.1"/>
    <property type="molecule type" value="Genomic_DNA"/>
</dbReference>
<gene>
    <name evidence="2" type="ORF">R1sor_019423</name>
</gene>